<name>A0AAT9LD13_9FIRM</name>
<proteinExistence type="predicted"/>
<dbReference type="InterPro" id="IPR035985">
    <property type="entry name" value="Ubiquitin-activating_enz"/>
</dbReference>
<dbReference type="Gene3D" id="3.40.50.720">
    <property type="entry name" value="NAD(P)-binding Rossmann-like Domain"/>
    <property type="match status" value="1"/>
</dbReference>
<dbReference type="AlphaFoldDB" id="A0AAT9LD13"/>
<reference evidence="2" key="1">
    <citation type="submission" date="2020-10" db="EMBL/GenBank/DDBJ databases">
        <authorList>
            <person name="Kadnikov V."/>
            <person name="Beletsky A.V."/>
            <person name="Mardanov A.V."/>
            <person name="Karnachuk O.V."/>
            <person name="Ravin N.V."/>
        </authorList>
    </citation>
    <scope>NUCLEOTIDE SEQUENCE</scope>
    <source>
        <strain evidence="2">Bu02</strain>
    </source>
</reference>
<dbReference type="GO" id="GO:0005737">
    <property type="term" value="C:cytoplasm"/>
    <property type="evidence" value="ECO:0007669"/>
    <property type="project" value="TreeGrafter"/>
</dbReference>
<dbReference type="PANTHER" id="PTHR10953:SF102">
    <property type="entry name" value="ADENYLYLTRANSFERASE AND SULFURTRANSFERASE MOCS3"/>
    <property type="match status" value="1"/>
</dbReference>
<dbReference type="GO" id="GO:0008641">
    <property type="term" value="F:ubiquitin-like modifier activating enzyme activity"/>
    <property type="evidence" value="ECO:0007669"/>
    <property type="project" value="InterPro"/>
</dbReference>
<organism evidence="2">
    <name type="scientific">Candidatus Fermentithermobacillus carboniphilus</name>
    <dbReference type="NCBI Taxonomy" id="3085328"/>
    <lineage>
        <taxon>Bacteria</taxon>
        <taxon>Bacillati</taxon>
        <taxon>Bacillota</taxon>
        <taxon>Candidatus Fermentithermobacillia</taxon>
        <taxon>Candidatus Fermentithermobacillales</taxon>
        <taxon>Candidatus Fermentithermobacillaceae</taxon>
        <taxon>Candidatus Fermentithermobacillus</taxon>
    </lineage>
</organism>
<feature type="domain" description="THIF-type NAD/FAD binding fold" evidence="1">
    <location>
        <begin position="117"/>
        <end position="366"/>
    </location>
</feature>
<dbReference type="SUPFAM" id="SSF69572">
    <property type="entry name" value="Activating enzymes of the ubiquitin-like proteins"/>
    <property type="match status" value="1"/>
</dbReference>
<gene>
    <name evidence="2" type="ORF">IMF26_02600</name>
</gene>
<evidence type="ECO:0000259" key="1">
    <source>
        <dbReference type="Pfam" id="PF00899"/>
    </source>
</evidence>
<protein>
    <submittedName>
        <fullName evidence="2">TOMM leader peptide-binding protein</fullName>
    </submittedName>
</protein>
<dbReference type="GO" id="GO:0004792">
    <property type="term" value="F:thiosulfate-cyanide sulfurtransferase activity"/>
    <property type="evidence" value="ECO:0007669"/>
    <property type="project" value="TreeGrafter"/>
</dbReference>
<dbReference type="Gene3D" id="3.90.930.60">
    <property type="match status" value="1"/>
</dbReference>
<dbReference type="InterPro" id="IPR045886">
    <property type="entry name" value="ThiF/MoeB/HesA"/>
</dbReference>
<dbReference type="InterPro" id="IPR022291">
    <property type="entry name" value="Bacteriocin_synth_cyclodeHase"/>
</dbReference>
<reference evidence="2" key="2">
    <citation type="journal article" date="2023" name="Biology">
        <title>Prokaryotic Life Associated with Coal-Fire Gas Vents Revealed by Metagenomics.</title>
        <authorList>
            <person name="Kadnikov V.V."/>
            <person name="Mardanov A.V."/>
            <person name="Beletsky A.V."/>
            <person name="Karnachuk O.V."/>
            <person name="Ravin N.V."/>
        </authorList>
    </citation>
    <scope>NUCLEOTIDE SEQUENCE</scope>
    <source>
        <strain evidence="2">Bu02</strain>
    </source>
</reference>
<dbReference type="GO" id="GO:0016779">
    <property type="term" value="F:nucleotidyltransferase activity"/>
    <property type="evidence" value="ECO:0007669"/>
    <property type="project" value="TreeGrafter"/>
</dbReference>
<dbReference type="PANTHER" id="PTHR10953">
    <property type="entry name" value="UBIQUITIN-ACTIVATING ENZYME E1"/>
    <property type="match status" value="1"/>
</dbReference>
<dbReference type="NCBIfam" id="TIGR03882">
    <property type="entry name" value="cyclo_dehyd_2"/>
    <property type="match status" value="1"/>
</dbReference>
<accession>A0AAT9LD13</accession>
<dbReference type="EMBL" id="CP062796">
    <property type="protein sequence ID" value="QUL98979.1"/>
    <property type="molecule type" value="Genomic_DNA"/>
</dbReference>
<dbReference type="Pfam" id="PF00899">
    <property type="entry name" value="ThiF"/>
    <property type="match status" value="1"/>
</dbReference>
<sequence>MRIYMADTGGLPSRPRIPSYFNVVPMSGDKIQLRSAHKTVILSGKAVGAVSKLLDLLDGTHEISEIPKFFPDIPEEEVLRTIKRLFDKGLVEETREWGEGSPGGKDESHGPQETFFSIICRDGRIVQKILAEARVVVFGLGRVGSHAVASLARSGVGKIVGVDDATVDSSLPLCGELYLAEDVGRLRCEAIADRLGRINPRTQFEALKVVPHEVHEAAAIIRGAGLVLACKDSPEVSLYRTVNEASLKETVPWLRASLEGFEAHLGPSVIPRETACYTCYEMRSKGNWAHYEENLAFEQYLASSPRKADYGCLAPIAGLLGNLAAAEALKLLTGFSPPTTSGKLWIFNVNTFEAETHEVLKLPRCPSCGFSVSNPSPALWSL</sequence>
<dbReference type="KEGG" id="fcz:IMF26_02600"/>
<evidence type="ECO:0000313" key="2">
    <source>
        <dbReference type="EMBL" id="QUL98979.1"/>
    </source>
</evidence>
<dbReference type="InterPro" id="IPR000594">
    <property type="entry name" value="ThiF_NAD_FAD-bd"/>
</dbReference>